<feature type="domain" description="Heterokaryon incompatibility" evidence="3">
    <location>
        <begin position="313"/>
        <end position="445"/>
    </location>
</feature>
<feature type="compositionally biased region" description="Basic and acidic residues" evidence="2">
    <location>
        <begin position="1188"/>
        <end position="1211"/>
    </location>
</feature>
<proteinExistence type="predicted"/>
<comment type="caution">
    <text evidence="4">The sequence shown here is derived from an EMBL/GenBank/DDBJ whole genome shotgun (WGS) entry which is preliminary data.</text>
</comment>
<dbReference type="EMBL" id="JAULSY010000216">
    <property type="protein sequence ID" value="KAK0654533.1"/>
    <property type="molecule type" value="Genomic_DNA"/>
</dbReference>
<keyword evidence="1" id="KW-0175">Coiled coil</keyword>
<keyword evidence="5" id="KW-1185">Reference proteome</keyword>
<feature type="compositionally biased region" description="Basic and acidic residues" evidence="2">
    <location>
        <begin position="928"/>
        <end position="939"/>
    </location>
</feature>
<name>A0AA40CZ29_9PEZI</name>
<feature type="region of interest" description="Disordered" evidence="2">
    <location>
        <begin position="1333"/>
        <end position="1384"/>
    </location>
</feature>
<feature type="coiled-coil region" evidence="1">
    <location>
        <begin position="259"/>
        <end position="286"/>
    </location>
</feature>
<evidence type="ECO:0000256" key="2">
    <source>
        <dbReference type="SAM" id="MobiDB-lite"/>
    </source>
</evidence>
<reference evidence="4" key="1">
    <citation type="submission" date="2023-06" db="EMBL/GenBank/DDBJ databases">
        <title>Genome-scale phylogeny and comparative genomics of the fungal order Sordariales.</title>
        <authorList>
            <consortium name="Lawrence Berkeley National Laboratory"/>
            <person name="Hensen N."/>
            <person name="Bonometti L."/>
            <person name="Westerberg I."/>
            <person name="Brannstrom I.O."/>
            <person name="Guillou S."/>
            <person name="Cros-Aarteil S."/>
            <person name="Calhoun S."/>
            <person name="Haridas S."/>
            <person name="Kuo A."/>
            <person name="Mondo S."/>
            <person name="Pangilinan J."/>
            <person name="Riley R."/>
            <person name="Labutti K."/>
            <person name="Andreopoulos B."/>
            <person name="Lipzen A."/>
            <person name="Chen C."/>
            <person name="Yanf M."/>
            <person name="Daum C."/>
            <person name="Ng V."/>
            <person name="Clum A."/>
            <person name="Steindorff A."/>
            <person name="Ohm R."/>
            <person name="Martin F."/>
            <person name="Silar P."/>
            <person name="Natvig D."/>
            <person name="Lalanne C."/>
            <person name="Gautier V."/>
            <person name="Ament-Velasquez S.L."/>
            <person name="Kruys A."/>
            <person name="Hutchinson M.I."/>
            <person name="Powell A.J."/>
            <person name="Barry K."/>
            <person name="Miller A.N."/>
            <person name="Grigoriev I.V."/>
            <person name="Debuchy R."/>
            <person name="Gladieux P."/>
            <person name="Thoren M.H."/>
            <person name="Johannesson H."/>
        </authorList>
    </citation>
    <scope>NUCLEOTIDE SEQUENCE</scope>
    <source>
        <strain evidence="4">CBS 307.81</strain>
    </source>
</reference>
<dbReference type="Pfam" id="PF06985">
    <property type="entry name" value="HET"/>
    <property type="match status" value="1"/>
</dbReference>
<protein>
    <recommendedName>
        <fullName evidence="3">Heterokaryon incompatibility domain-containing protein</fullName>
    </recommendedName>
</protein>
<dbReference type="PANTHER" id="PTHR10622">
    <property type="entry name" value="HET DOMAIN-CONTAINING PROTEIN"/>
    <property type="match status" value="1"/>
</dbReference>
<feature type="region of interest" description="Disordered" evidence="2">
    <location>
        <begin position="1186"/>
        <end position="1211"/>
    </location>
</feature>
<organism evidence="4 5">
    <name type="scientific">Cercophora samala</name>
    <dbReference type="NCBI Taxonomy" id="330535"/>
    <lineage>
        <taxon>Eukaryota</taxon>
        <taxon>Fungi</taxon>
        <taxon>Dikarya</taxon>
        <taxon>Ascomycota</taxon>
        <taxon>Pezizomycotina</taxon>
        <taxon>Sordariomycetes</taxon>
        <taxon>Sordariomycetidae</taxon>
        <taxon>Sordariales</taxon>
        <taxon>Lasiosphaeriaceae</taxon>
        <taxon>Cercophora</taxon>
    </lineage>
</organism>
<feature type="compositionally biased region" description="Low complexity" evidence="2">
    <location>
        <begin position="943"/>
        <end position="960"/>
    </location>
</feature>
<evidence type="ECO:0000259" key="3">
    <source>
        <dbReference type="Pfam" id="PF06985"/>
    </source>
</evidence>
<gene>
    <name evidence="4" type="ORF">QBC41DRAFT_386282</name>
</gene>
<feature type="region of interest" description="Disordered" evidence="2">
    <location>
        <begin position="920"/>
        <end position="991"/>
    </location>
</feature>
<dbReference type="PANTHER" id="PTHR10622:SF10">
    <property type="entry name" value="HET DOMAIN-CONTAINING PROTEIN"/>
    <property type="match status" value="1"/>
</dbReference>
<dbReference type="Proteomes" id="UP001174997">
    <property type="component" value="Unassembled WGS sequence"/>
</dbReference>
<evidence type="ECO:0000313" key="4">
    <source>
        <dbReference type="EMBL" id="KAK0654533.1"/>
    </source>
</evidence>
<evidence type="ECO:0000313" key="5">
    <source>
        <dbReference type="Proteomes" id="UP001174997"/>
    </source>
</evidence>
<dbReference type="InterPro" id="IPR010730">
    <property type="entry name" value="HET"/>
</dbReference>
<sequence length="1461" mass="163085">MATATSSGALDVIRMAMLDAVKASDFTPEDLQRIFKELGASQEKLRAIMNVWFGPKGGFRPTFVKEEDHTVSGLQDVEIVTTMDRPPVQTPIRMFDIETGNLVQYPAIGERGQYCMLSHRWKGAEVLLGDIMRARGKCLERAKAELQATGATSKSDVQMLLEQCQLDIIAQEAVVKGLYLATQPSISSETFSLAILLDRRLKAKGAEGYLAWAKGQEQKKRAELRFAEMESKIFGSFISSARKAMDGVRDKDMEKSPVVEKKIKSLEDAEKEVEIATKKYSAAVREINFFKSHFMLRDAIDGVVPLLEKWKSAIKIHQTMQQADTIFKRKLFRQSEKYYLWNDTCCINKSDFGELSQSLSLMGDWYADAAFTLVQLDSEELPESQWDASGTDAARDWRQFQKERGEQPEPYLEDLPLRPKSTVQRFEDIGKWKPDWSTRAWTLQELVMSKTTFYVNADWAAISRPVESLGYIYHLVPFIALYTQRDKQNMFLFDDNILTTEALQKMLAGYVPDELKCLHEWTEKEHTSPPTQKGRGSGDILIKARREAAQIERAHLLIMLLHGLGVHVPADLAMETATSQLAHVVYNAAADLVGAANNDPKVSLLICLKQHLRSKEQKVDRVIDSKKKADEEALHAINLLLRCLVEETLQLVLDDRQYVAEFGKVETLGDWRDGKKRSGFSADNVLAASGCRKATVAIDSAYALMGILGVRFPTFPAEGYATALARLLDQVIITHNDVSVFNWTGMAMGSPIRGRSLYPSSQQAYGNQNDHGTHYNIQLSRDLQGKMNSIIKTYDETISVLRQAIEAVKGKEQKDIPFDWIVGVIDVVRGSDFHQLKQRFISVGKVVAYILKHCLKKTADKKAVPGDTPTDGNDNTFERKGKALSCGLTKGFSLSSLPSPTMSLPSPSLSLPSPSLSISGFKMGMGGSKKEDPVVDTPKRASRFSSFTKKSSFGVGKATPEPSPETAPSPAIETPQPISPTSHSLPPNNIILDDASKPEWVTYDSEVQGHLEYLAASPKDIRDRNLRPKELPKPVLEVDHESVLAELDPHSKTAGGQTRLGFGSGFDETSTICPHPIIVNNSGIEGLFDIQRVIVTFLDCDRLRGRIAKAVTPKDKISGWCSVSTGFARVIASFSCEKRLLEQEMNAVQGIESRVLKEQHRSEADKRSAQIGAELVASPIDSTNAKMVQKDEEIKAEEGDEKKEEEKSVDIDRETDEERLVSRMIEFIQEPQLELVAGEWVLARFSGVPGAKWFLCHLELGSAPGKFYGHRIPTGEIDFGNSTPEPGLVRAWQVYMERKKSKMCHLLERYLRSRESAKKGDAKLKQARKTLADAASGFMPEENEVEDDEEEATLVDKDSDSEEDEATTLFEADEKDEGGGSSSWRKLKEQGKVAARELGEFTVFLAEEKFWQWRAERLERTLSTAVLKRTPARLRTAVENVSDNKGLLPGMYHSAVGVHMF</sequence>
<evidence type="ECO:0000256" key="1">
    <source>
        <dbReference type="SAM" id="Coils"/>
    </source>
</evidence>
<accession>A0AA40CZ29</accession>
<feature type="compositionally biased region" description="Acidic residues" evidence="2">
    <location>
        <begin position="1341"/>
        <end position="1376"/>
    </location>
</feature>